<dbReference type="EMBL" id="CAJFCW020000003">
    <property type="protein sequence ID" value="CAG9103397.1"/>
    <property type="molecule type" value="Genomic_DNA"/>
</dbReference>
<feature type="domain" description="Cytidyltransferase-like" evidence="2">
    <location>
        <begin position="22"/>
        <end position="212"/>
    </location>
</feature>
<dbReference type="PANTHER" id="PTHR12039:SF0">
    <property type="entry name" value="NICOTINAMIDE-NUCLEOTIDE ADENYLYLTRANSFERASE"/>
    <property type="match status" value="1"/>
</dbReference>
<evidence type="ECO:0000313" key="4">
    <source>
        <dbReference type="Proteomes" id="UP000614601"/>
    </source>
</evidence>
<comment type="caution">
    <text evidence="3">The sequence shown here is derived from an EMBL/GenBank/DDBJ whole genome shotgun (WGS) entry which is preliminary data.</text>
</comment>
<evidence type="ECO:0000259" key="2">
    <source>
        <dbReference type="Pfam" id="PF01467"/>
    </source>
</evidence>
<evidence type="ECO:0000256" key="1">
    <source>
        <dbReference type="SAM" id="MobiDB-lite"/>
    </source>
</evidence>
<gene>
    <name evidence="3" type="ORF">BOKJ2_LOCUS5831</name>
</gene>
<sequence>MISGQSRLPLLAGAKPKSLVLVCPGAFNPVSYVHLRLFERAKDYLEKTLGHTVIEGVFSPFSDKNVKPDLISSRHRVKMLQLANQSSHWIRTDDWQTRQLDEPTTLMILHHYQAYYDKLHGPGNMHVMLLCGADIIEGFASNKPYYDQTSKIADDDLESLVSKFGVISINRPLTNPLRIIYSVDILRRYEKNIYVVDDETSPSTLSSTRLRTALRRRESIKYCTPDIVIKYISEHGLYKPLLETVLEPRDRPESLTLDELYDLSTRWADYFTTELEKQYMTESTQSLPMTRTRNLSPPKSPKSKSVSFADGQDRAPSTVSEPNLTGRPGMKLKYRQYNLTATPETTV</sequence>
<dbReference type="GO" id="GO:0004515">
    <property type="term" value="F:nicotinate-nucleotide adenylyltransferase activity"/>
    <property type="evidence" value="ECO:0007669"/>
    <property type="project" value="TreeGrafter"/>
</dbReference>
<dbReference type="Proteomes" id="UP000614601">
    <property type="component" value="Unassembled WGS sequence"/>
</dbReference>
<dbReference type="AlphaFoldDB" id="A0A811KIE2"/>
<organism evidence="3 4">
    <name type="scientific">Bursaphelenchus okinawaensis</name>
    <dbReference type="NCBI Taxonomy" id="465554"/>
    <lineage>
        <taxon>Eukaryota</taxon>
        <taxon>Metazoa</taxon>
        <taxon>Ecdysozoa</taxon>
        <taxon>Nematoda</taxon>
        <taxon>Chromadorea</taxon>
        <taxon>Rhabditida</taxon>
        <taxon>Tylenchina</taxon>
        <taxon>Tylenchomorpha</taxon>
        <taxon>Aphelenchoidea</taxon>
        <taxon>Aphelenchoididae</taxon>
        <taxon>Bursaphelenchus</taxon>
    </lineage>
</organism>
<protein>
    <recommendedName>
        <fullName evidence="2">Cytidyltransferase-like domain-containing protein</fullName>
    </recommendedName>
</protein>
<dbReference type="InterPro" id="IPR004821">
    <property type="entry name" value="Cyt_trans-like"/>
</dbReference>
<feature type="region of interest" description="Disordered" evidence="1">
    <location>
        <begin position="281"/>
        <end position="330"/>
    </location>
</feature>
<dbReference type="GO" id="GO:0000309">
    <property type="term" value="F:nicotinamide-nucleotide adenylyltransferase activity"/>
    <property type="evidence" value="ECO:0007669"/>
    <property type="project" value="TreeGrafter"/>
</dbReference>
<dbReference type="EMBL" id="CAJFDH010000003">
    <property type="protein sequence ID" value="CAD5214914.1"/>
    <property type="molecule type" value="Genomic_DNA"/>
</dbReference>
<dbReference type="OrthoDB" id="422187at2759"/>
<dbReference type="Proteomes" id="UP000783686">
    <property type="component" value="Unassembled WGS sequence"/>
</dbReference>
<reference evidence="3" key="1">
    <citation type="submission" date="2020-09" db="EMBL/GenBank/DDBJ databases">
        <authorList>
            <person name="Kikuchi T."/>
        </authorList>
    </citation>
    <scope>NUCLEOTIDE SEQUENCE</scope>
    <source>
        <strain evidence="3">SH1</strain>
    </source>
</reference>
<name>A0A811KIE2_9BILA</name>
<feature type="compositionally biased region" description="Polar residues" evidence="1">
    <location>
        <begin position="281"/>
        <end position="295"/>
    </location>
</feature>
<dbReference type="Gene3D" id="3.40.50.620">
    <property type="entry name" value="HUPs"/>
    <property type="match status" value="1"/>
</dbReference>
<dbReference type="GO" id="GO:0009435">
    <property type="term" value="P:NAD+ biosynthetic process"/>
    <property type="evidence" value="ECO:0007669"/>
    <property type="project" value="TreeGrafter"/>
</dbReference>
<evidence type="ECO:0000313" key="3">
    <source>
        <dbReference type="EMBL" id="CAD5214914.1"/>
    </source>
</evidence>
<accession>A0A811KIE2</accession>
<dbReference type="PANTHER" id="PTHR12039">
    <property type="entry name" value="NICOTINAMIDE MONONUCLEOTIDE ADENYLYLTRANSFERASE"/>
    <property type="match status" value="1"/>
</dbReference>
<dbReference type="Pfam" id="PF01467">
    <property type="entry name" value="CTP_transf_like"/>
    <property type="match status" value="1"/>
</dbReference>
<proteinExistence type="predicted"/>
<keyword evidence="4" id="KW-1185">Reference proteome</keyword>
<dbReference type="InterPro" id="IPR051182">
    <property type="entry name" value="Euk_NMN_adenylyltrnsfrase"/>
</dbReference>
<dbReference type="InterPro" id="IPR014729">
    <property type="entry name" value="Rossmann-like_a/b/a_fold"/>
</dbReference>
<dbReference type="SUPFAM" id="SSF52374">
    <property type="entry name" value="Nucleotidylyl transferase"/>
    <property type="match status" value="1"/>
</dbReference>